<dbReference type="OrthoDB" id="240669at2157"/>
<sequence length="608" mass="69106">MSTDVSAGDAAGPDLAPDLGEDVSLEDYAIDPSDLVDQTKLSLDARDELRDDQEDDRPVASWRALDYQDPVSHGHGTMAVLEDLETDGETAYKRLWSGWRAHVGDPDKEPYVLLEDANHAFEWLPEDEPCHLVIKSSPWKVAEDVVPGEEEYIGRRYEYNLQLMPYDPEADGDGLLEDDRLPVSFQAWVQPQNEDLVHKDGGKLVCQHGEGTKFKLQTTYATPAESFRRLVDVANAAFGGLDRERPDWSTLNRESLKIWKAELYHRVNQELMEAVTQRLRGLKTIVEYGGDGDVGGSSDYYQGAHVEEVVTSDMWDRAGFIGSYARRDGYNLGLKVYRIAGNPSDERLKHPKVEAFLEGAGGNSLPHIDEWESVRATLRQMTSGLAVRSGVSLGDLREDDFYTVDPDDRVDTLVPTGWRKAHRLANQERERRILQTTYESLSNAKWDIMYSVAMLDGATYDQLETFTGYSRDYIRERVRELKELDILMRLTYPRVIVFQNSELRLNAVEKLQEVEPGRDMTDVKESAEERREERRRLQEERERDDQEDAVDDADQEGSSDSPSRSSTATWDRVDELDFSASAIGRYLGKGDIAAEDAKIRTDRYDWIG</sequence>
<dbReference type="Proteomes" id="UP000509346">
    <property type="component" value="Chromosome"/>
</dbReference>
<evidence type="ECO:0000256" key="1">
    <source>
        <dbReference type="SAM" id="MobiDB-lite"/>
    </source>
</evidence>
<dbReference type="KEGG" id="hpel:HZS54_17910"/>
<feature type="region of interest" description="Disordered" evidence="1">
    <location>
        <begin position="1"/>
        <end position="24"/>
    </location>
</feature>
<accession>A0A7D5T5F3</accession>
<proteinExistence type="predicted"/>
<name>A0A7D5T5F3_9EURY</name>
<feature type="compositionally biased region" description="Acidic residues" evidence="1">
    <location>
        <begin position="545"/>
        <end position="557"/>
    </location>
</feature>
<evidence type="ECO:0000313" key="3">
    <source>
        <dbReference type="Proteomes" id="UP000509346"/>
    </source>
</evidence>
<feature type="compositionally biased region" description="Low complexity" evidence="1">
    <location>
        <begin position="7"/>
        <end position="18"/>
    </location>
</feature>
<dbReference type="EMBL" id="CP058909">
    <property type="protein sequence ID" value="QLH83391.1"/>
    <property type="molecule type" value="Genomic_DNA"/>
</dbReference>
<dbReference type="AlphaFoldDB" id="A0A7D5T5F3"/>
<dbReference type="GeneID" id="56084505"/>
<feature type="region of interest" description="Disordered" evidence="1">
    <location>
        <begin position="515"/>
        <end position="571"/>
    </location>
</feature>
<dbReference type="RefSeq" id="WP_179918440.1">
    <property type="nucleotide sequence ID" value="NZ_CP058909.1"/>
</dbReference>
<keyword evidence="3" id="KW-1185">Reference proteome</keyword>
<protein>
    <submittedName>
        <fullName evidence="2">Uncharacterized protein</fullName>
    </submittedName>
</protein>
<reference evidence="2 3" key="1">
    <citation type="submission" date="2020-07" db="EMBL/GenBank/DDBJ databases">
        <title>Halosimplex litoreum sp. nov. and Halosimplex rubrum sp. nov., isolated from different salt environments.</title>
        <authorList>
            <person name="Cui H."/>
        </authorList>
    </citation>
    <scope>NUCLEOTIDE SEQUENCE [LARGE SCALE GENOMIC DNA]</scope>
    <source>
        <strain evidence="2 3">R2</strain>
    </source>
</reference>
<feature type="compositionally biased region" description="Basic and acidic residues" evidence="1">
    <location>
        <begin position="515"/>
        <end position="544"/>
    </location>
</feature>
<organism evidence="2 3">
    <name type="scientific">Halosimplex pelagicum</name>
    <dbReference type="NCBI Taxonomy" id="869886"/>
    <lineage>
        <taxon>Archaea</taxon>
        <taxon>Methanobacteriati</taxon>
        <taxon>Methanobacteriota</taxon>
        <taxon>Stenosarchaea group</taxon>
        <taxon>Halobacteria</taxon>
        <taxon>Halobacteriales</taxon>
        <taxon>Haloarculaceae</taxon>
        <taxon>Halosimplex</taxon>
    </lineage>
</organism>
<gene>
    <name evidence="2" type="ORF">HZS54_17910</name>
</gene>
<feature type="region of interest" description="Disordered" evidence="1">
    <location>
        <begin position="39"/>
        <end position="58"/>
    </location>
</feature>
<evidence type="ECO:0000313" key="2">
    <source>
        <dbReference type="EMBL" id="QLH83391.1"/>
    </source>
</evidence>